<dbReference type="EMBL" id="FQTV01000013">
    <property type="protein sequence ID" value="SHF76400.1"/>
    <property type="molecule type" value="Genomic_DNA"/>
</dbReference>
<accession>A0A1M5EB51</accession>
<dbReference type="Proteomes" id="UP000184509">
    <property type="component" value="Unassembled WGS sequence"/>
</dbReference>
<evidence type="ECO:0008006" key="3">
    <source>
        <dbReference type="Google" id="ProtNLM"/>
    </source>
</evidence>
<dbReference type="AlphaFoldDB" id="A0A1M5EB51"/>
<keyword evidence="2" id="KW-1185">Reference proteome</keyword>
<proteinExistence type="predicted"/>
<evidence type="ECO:0000313" key="2">
    <source>
        <dbReference type="Proteomes" id="UP000184509"/>
    </source>
</evidence>
<gene>
    <name evidence="1" type="ORF">SAMN05444405_11370</name>
</gene>
<protein>
    <recommendedName>
        <fullName evidence="3">DUF4382 domain-containing protein</fullName>
    </recommendedName>
</protein>
<sequence>MLAAAGLSLSSCQKNDSEIMTESVSKSLGVQLQAVNNTYSFGIGTKALKTATLKWDTCQMYVSRVHLTATKEQGDTLATEFSLNLKFKNSKLADLFSANSLLGDVTLPAGLYDKISIQIQSDKKDAGTAPVFYLAGIYTNALGTATPIAIVVNKDLKFKASAKDSVQLNTAADYTALFQLDLSNAISNGRITEADLDKASLTNGKIIISENSNKEVYEKFFKRVLNLDAFQHKAFKKANEKDNDEKDKD</sequence>
<organism evidence="1 2">
    <name type="scientific">Bacteroides luti</name>
    <dbReference type="NCBI Taxonomy" id="1297750"/>
    <lineage>
        <taxon>Bacteria</taxon>
        <taxon>Pseudomonadati</taxon>
        <taxon>Bacteroidota</taxon>
        <taxon>Bacteroidia</taxon>
        <taxon>Bacteroidales</taxon>
        <taxon>Bacteroidaceae</taxon>
        <taxon>Bacteroides</taxon>
    </lineage>
</organism>
<reference evidence="1 2" key="1">
    <citation type="submission" date="2016-11" db="EMBL/GenBank/DDBJ databases">
        <authorList>
            <person name="Jaros S."/>
            <person name="Januszkiewicz K."/>
            <person name="Wedrychowicz H."/>
        </authorList>
    </citation>
    <scope>NUCLEOTIDE SEQUENCE [LARGE SCALE GENOMIC DNA]</scope>
    <source>
        <strain evidence="1 2">DSM 26991</strain>
    </source>
</reference>
<name>A0A1M5EB51_9BACE</name>
<evidence type="ECO:0000313" key="1">
    <source>
        <dbReference type="EMBL" id="SHF76400.1"/>
    </source>
</evidence>